<evidence type="ECO:0000313" key="3">
    <source>
        <dbReference type="Proteomes" id="UP000294498"/>
    </source>
</evidence>
<sequence>MSSRRAFEIAFVGLKPGMHEYRYEIDDAFFEEYGHQDFKGVKAEVKLTLDKKASFLILKFEVGGKVDVSCDRCGNDLPLDLWDEFNILVKMVDNPDEMNEEESDPDVFYISRTESHIDVKGWIYEFISLSVPMQRMCAENEIGGPYCNKEVLARLAGMKPSDGEGGKKTTNSLWKGLDKFKKQ</sequence>
<keyword evidence="3" id="KW-1185">Reference proteome</keyword>
<name>A0A4R8DFU0_9BACT</name>
<accession>A0A4R8DFU0</accession>
<dbReference type="RefSeq" id="WP_133996276.1">
    <property type="nucleotide sequence ID" value="NZ_SODV01000002.1"/>
</dbReference>
<dbReference type="AlphaFoldDB" id="A0A4R8DFU0"/>
<dbReference type="EMBL" id="SODV01000002">
    <property type="protein sequence ID" value="TDW96208.1"/>
    <property type="molecule type" value="Genomic_DNA"/>
</dbReference>
<organism evidence="2 3">
    <name type="scientific">Dinghuibacter silviterrae</name>
    <dbReference type="NCBI Taxonomy" id="1539049"/>
    <lineage>
        <taxon>Bacteria</taxon>
        <taxon>Pseudomonadati</taxon>
        <taxon>Bacteroidota</taxon>
        <taxon>Chitinophagia</taxon>
        <taxon>Chitinophagales</taxon>
        <taxon>Chitinophagaceae</taxon>
        <taxon>Dinghuibacter</taxon>
    </lineage>
</organism>
<proteinExistence type="predicted"/>
<evidence type="ECO:0000256" key="1">
    <source>
        <dbReference type="SAM" id="MobiDB-lite"/>
    </source>
</evidence>
<evidence type="ECO:0000313" key="2">
    <source>
        <dbReference type="EMBL" id="TDW96208.1"/>
    </source>
</evidence>
<dbReference type="OrthoDB" id="1524821at2"/>
<feature type="region of interest" description="Disordered" evidence="1">
    <location>
        <begin position="158"/>
        <end position="183"/>
    </location>
</feature>
<dbReference type="Pfam" id="PF02620">
    <property type="entry name" value="YceD"/>
    <property type="match status" value="1"/>
</dbReference>
<reference evidence="2 3" key="1">
    <citation type="submission" date="2019-03" db="EMBL/GenBank/DDBJ databases">
        <title>Genomic Encyclopedia of Type Strains, Phase IV (KMG-IV): sequencing the most valuable type-strain genomes for metagenomic binning, comparative biology and taxonomic classification.</title>
        <authorList>
            <person name="Goeker M."/>
        </authorList>
    </citation>
    <scope>NUCLEOTIDE SEQUENCE [LARGE SCALE GENOMIC DNA]</scope>
    <source>
        <strain evidence="2 3">DSM 100059</strain>
    </source>
</reference>
<gene>
    <name evidence="2" type="ORF">EDB95_4033</name>
</gene>
<protein>
    <submittedName>
        <fullName evidence="2">Uncharacterized metal-binding protein YceD (DUF177 family)</fullName>
    </submittedName>
</protein>
<comment type="caution">
    <text evidence="2">The sequence shown here is derived from an EMBL/GenBank/DDBJ whole genome shotgun (WGS) entry which is preliminary data.</text>
</comment>
<dbReference type="InterPro" id="IPR003772">
    <property type="entry name" value="YceD"/>
</dbReference>
<dbReference type="Proteomes" id="UP000294498">
    <property type="component" value="Unassembled WGS sequence"/>
</dbReference>